<evidence type="ECO:0000313" key="1">
    <source>
        <dbReference type="Proteomes" id="UP000095286"/>
    </source>
</evidence>
<reference evidence="2" key="1">
    <citation type="submission" date="2016-11" db="UniProtKB">
        <authorList>
            <consortium name="WormBaseParasite"/>
        </authorList>
    </citation>
    <scope>IDENTIFICATION</scope>
    <source>
        <strain evidence="2">KR3021</strain>
    </source>
</reference>
<name>A0AC35UBE0_9BILA</name>
<evidence type="ECO:0000313" key="2">
    <source>
        <dbReference type="WBParaSite" id="RSKR_0000976500.1"/>
    </source>
</evidence>
<dbReference type="Proteomes" id="UP000095286">
    <property type="component" value="Unplaced"/>
</dbReference>
<accession>A0AC35UBE0</accession>
<sequence>MSYRILGFLILAVIKYAYSDSIHCHHLVKGFESINFSPIPGNWVLGSSVDNMCFNATFSYNNTVSTFSGTNQLFNKLVEALGYGYNTNLTSFAQCADIKMSLPNGTANVQYCGCQTNSCNGIYEDPPKCEVVYQGLADFGYSDYYSVNNCTYGESCVTYYGKYKNNDIIYKNCLTQFAKDFSSLLPNSTNMGCSETTLQLGNSIGISVQPSCCQGNLCNRKSNDEISCYQETRGFKAFGVDDLKEEIVDCKGAPCVEFSGASSNKSVFVYRGCLDKKYSFLDKVSTKISIPGVKMNLNALSVNN</sequence>
<proteinExistence type="predicted"/>
<dbReference type="WBParaSite" id="RSKR_0000976500.1">
    <property type="protein sequence ID" value="RSKR_0000976500.1"/>
    <property type="gene ID" value="RSKR_0000976500"/>
</dbReference>
<protein>
    <submittedName>
        <fullName evidence="2">Uncharacterized protein</fullName>
    </submittedName>
</protein>
<organism evidence="1 2">
    <name type="scientific">Rhabditophanes sp. KR3021</name>
    <dbReference type="NCBI Taxonomy" id="114890"/>
    <lineage>
        <taxon>Eukaryota</taxon>
        <taxon>Metazoa</taxon>
        <taxon>Ecdysozoa</taxon>
        <taxon>Nematoda</taxon>
        <taxon>Chromadorea</taxon>
        <taxon>Rhabditida</taxon>
        <taxon>Tylenchina</taxon>
        <taxon>Panagrolaimomorpha</taxon>
        <taxon>Strongyloidoidea</taxon>
        <taxon>Alloionematidae</taxon>
        <taxon>Rhabditophanes</taxon>
    </lineage>
</organism>